<organism evidence="2 3">
    <name type="scientific">Liparis tanakae</name>
    <name type="common">Tanaka's snailfish</name>
    <dbReference type="NCBI Taxonomy" id="230148"/>
    <lineage>
        <taxon>Eukaryota</taxon>
        <taxon>Metazoa</taxon>
        <taxon>Chordata</taxon>
        <taxon>Craniata</taxon>
        <taxon>Vertebrata</taxon>
        <taxon>Euteleostomi</taxon>
        <taxon>Actinopterygii</taxon>
        <taxon>Neopterygii</taxon>
        <taxon>Teleostei</taxon>
        <taxon>Neoteleostei</taxon>
        <taxon>Acanthomorphata</taxon>
        <taxon>Eupercaria</taxon>
        <taxon>Perciformes</taxon>
        <taxon>Cottioidei</taxon>
        <taxon>Cottales</taxon>
        <taxon>Liparidae</taxon>
        <taxon>Liparis</taxon>
    </lineage>
</organism>
<gene>
    <name evidence="2" type="ORF">EYF80_035991</name>
</gene>
<feature type="signal peptide" evidence="1">
    <location>
        <begin position="1"/>
        <end position="19"/>
    </location>
</feature>
<name>A0A4Z2GJV4_9TELE</name>
<sequence length="104" mass="11776">MSFAALMFLGVWCHCKIKAKYTGHHEDDIMRDLKISTMRMHVINNGGGEAGLYDDITSFLFHFTDRLLPGSSAPKLSPHHTRDTLLLIANQKNRKNNDRSFGDS</sequence>
<accession>A0A4Z2GJV4</accession>
<evidence type="ECO:0000313" key="3">
    <source>
        <dbReference type="Proteomes" id="UP000314294"/>
    </source>
</evidence>
<keyword evidence="3" id="KW-1185">Reference proteome</keyword>
<dbReference type="Proteomes" id="UP000314294">
    <property type="component" value="Unassembled WGS sequence"/>
</dbReference>
<reference evidence="2 3" key="1">
    <citation type="submission" date="2019-03" db="EMBL/GenBank/DDBJ databases">
        <title>First draft genome of Liparis tanakae, snailfish: a comprehensive survey of snailfish specific genes.</title>
        <authorList>
            <person name="Kim W."/>
            <person name="Song I."/>
            <person name="Jeong J.-H."/>
            <person name="Kim D."/>
            <person name="Kim S."/>
            <person name="Ryu S."/>
            <person name="Song J.Y."/>
            <person name="Lee S.K."/>
        </authorList>
    </citation>
    <scope>NUCLEOTIDE SEQUENCE [LARGE SCALE GENOMIC DNA]</scope>
    <source>
        <tissue evidence="2">Muscle</tissue>
    </source>
</reference>
<feature type="chain" id="PRO_5021396113" evidence="1">
    <location>
        <begin position="20"/>
        <end position="104"/>
    </location>
</feature>
<comment type="caution">
    <text evidence="2">The sequence shown here is derived from an EMBL/GenBank/DDBJ whole genome shotgun (WGS) entry which is preliminary data.</text>
</comment>
<proteinExistence type="predicted"/>
<dbReference type="EMBL" id="SRLO01000505">
    <property type="protein sequence ID" value="TNN53787.1"/>
    <property type="molecule type" value="Genomic_DNA"/>
</dbReference>
<evidence type="ECO:0000256" key="1">
    <source>
        <dbReference type="SAM" id="SignalP"/>
    </source>
</evidence>
<protein>
    <submittedName>
        <fullName evidence="2">Uncharacterized protein</fullName>
    </submittedName>
</protein>
<keyword evidence="1" id="KW-0732">Signal</keyword>
<evidence type="ECO:0000313" key="2">
    <source>
        <dbReference type="EMBL" id="TNN53787.1"/>
    </source>
</evidence>
<dbReference type="AlphaFoldDB" id="A0A4Z2GJV4"/>